<feature type="domain" description="HIT" evidence="4">
    <location>
        <begin position="4"/>
        <end position="110"/>
    </location>
</feature>
<dbReference type="PRINTS" id="PR00332">
    <property type="entry name" value="HISTRIAD"/>
</dbReference>
<accession>A0A251XA46</accession>
<dbReference type="EMBL" id="MSLT01000012">
    <property type="protein sequence ID" value="OUD14664.1"/>
    <property type="molecule type" value="Genomic_DNA"/>
</dbReference>
<evidence type="ECO:0000313" key="6">
    <source>
        <dbReference type="Proteomes" id="UP000194798"/>
    </source>
</evidence>
<dbReference type="InterPro" id="IPR001310">
    <property type="entry name" value="Histidine_triad_HIT"/>
</dbReference>
<dbReference type="InterPro" id="IPR052908">
    <property type="entry name" value="AP-4-A_phosphorylase"/>
</dbReference>
<dbReference type="OrthoDB" id="9784774at2"/>
<dbReference type="PROSITE" id="PS00892">
    <property type="entry name" value="HIT_1"/>
    <property type="match status" value="1"/>
</dbReference>
<dbReference type="PANTHER" id="PTHR42997">
    <property type="entry name" value="HIT FAMILY HYDROLASE"/>
    <property type="match status" value="1"/>
</dbReference>
<dbReference type="PROSITE" id="PS51084">
    <property type="entry name" value="HIT_2"/>
    <property type="match status" value="1"/>
</dbReference>
<sequence>MKHQYCPFCTLEACEIIAETELTVTIRDNFPVSPGHTLIIPRRHIHSLFHLTEMEQMAILQALSDARFRLSEMFAPDGYNIGINDGAAAGQTVMHLHIHLIPRYRGDCADPRGGIRHLFPEKAVYWEEKPLNL</sequence>
<gene>
    <name evidence="5" type="ORF">TPSD3_08385</name>
</gene>
<evidence type="ECO:0000256" key="2">
    <source>
        <dbReference type="PIRSR" id="PIRSR601310-3"/>
    </source>
</evidence>
<keyword evidence="6" id="KW-1185">Reference proteome</keyword>
<feature type="short sequence motif" description="Histidine triad motif" evidence="2 3">
    <location>
        <begin position="95"/>
        <end position="99"/>
    </location>
</feature>
<dbReference type="InterPro" id="IPR011146">
    <property type="entry name" value="HIT-like"/>
</dbReference>
<dbReference type="InterPro" id="IPR019808">
    <property type="entry name" value="Histidine_triad_CS"/>
</dbReference>
<dbReference type="SUPFAM" id="SSF54197">
    <property type="entry name" value="HIT-like"/>
    <property type="match status" value="1"/>
</dbReference>
<feature type="active site" description="Tele-AMP-histidine intermediate" evidence="1">
    <location>
        <position position="97"/>
    </location>
</feature>
<dbReference type="PANTHER" id="PTHR42997:SF1">
    <property type="entry name" value="AP-4-A PHOSPHORYLASE"/>
    <property type="match status" value="1"/>
</dbReference>
<evidence type="ECO:0000256" key="1">
    <source>
        <dbReference type="PIRSR" id="PIRSR601310-1"/>
    </source>
</evidence>
<dbReference type="AlphaFoldDB" id="A0A251XA46"/>
<dbReference type="Gene3D" id="3.30.428.10">
    <property type="entry name" value="HIT-like"/>
    <property type="match status" value="1"/>
</dbReference>
<comment type="caution">
    <text evidence="5">The sequence shown here is derived from an EMBL/GenBank/DDBJ whole genome shotgun (WGS) entry which is preliminary data.</text>
</comment>
<dbReference type="InterPro" id="IPR036265">
    <property type="entry name" value="HIT-like_sf"/>
</dbReference>
<proteinExistence type="predicted"/>
<protein>
    <submittedName>
        <fullName evidence="5">HIT family protein</fullName>
    </submittedName>
</protein>
<dbReference type="GO" id="GO:0003824">
    <property type="term" value="F:catalytic activity"/>
    <property type="evidence" value="ECO:0007669"/>
    <property type="project" value="InterPro"/>
</dbReference>
<dbReference type="Pfam" id="PF01230">
    <property type="entry name" value="HIT"/>
    <property type="match status" value="1"/>
</dbReference>
<reference evidence="5 6" key="1">
    <citation type="submission" date="2016-12" db="EMBL/GenBank/DDBJ databases">
        <title>Thioflexothrix psekupsii D3 genome sequencing and assembly.</title>
        <authorList>
            <person name="Fomenkov A."/>
            <person name="Vincze T."/>
            <person name="Grabovich M."/>
            <person name="Anton B.P."/>
            <person name="Dubinina G."/>
            <person name="Orlova M."/>
            <person name="Belousova E."/>
            <person name="Roberts R.J."/>
        </authorList>
    </citation>
    <scope>NUCLEOTIDE SEQUENCE [LARGE SCALE GENOMIC DNA]</scope>
    <source>
        <strain evidence="5">D3</strain>
    </source>
</reference>
<evidence type="ECO:0000313" key="5">
    <source>
        <dbReference type="EMBL" id="OUD14664.1"/>
    </source>
</evidence>
<evidence type="ECO:0000259" key="4">
    <source>
        <dbReference type="PROSITE" id="PS51084"/>
    </source>
</evidence>
<name>A0A251XA46_9GAMM</name>
<evidence type="ECO:0000256" key="3">
    <source>
        <dbReference type="PROSITE-ProRule" id="PRU00464"/>
    </source>
</evidence>
<organism evidence="5 6">
    <name type="scientific">Thioflexithrix psekupsensis</name>
    <dbReference type="NCBI Taxonomy" id="1570016"/>
    <lineage>
        <taxon>Bacteria</taxon>
        <taxon>Pseudomonadati</taxon>
        <taxon>Pseudomonadota</taxon>
        <taxon>Gammaproteobacteria</taxon>
        <taxon>Thiotrichales</taxon>
        <taxon>Thioflexithrix</taxon>
    </lineage>
</organism>
<dbReference type="Proteomes" id="UP000194798">
    <property type="component" value="Unassembled WGS sequence"/>
</dbReference>